<accession>A0A1I1IQJ8</accession>
<dbReference type="RefSeq" id="WP_165628831.1">
    <property type="nucleotide sequence ID" value="NZ_BNAC01000003.1"/>
</dbReference>
<dbReference type="PROSITE" id="PS50801">
    <property type="entry name" value="STAS"/>
    <property type="match status" value="1"/>
</dbReference>
<dbReference type="SUPFAM" id="SSF52091">
    <property type="entry name" value="SpoIIaa-like"/>
    <property type="match status" value="1"/>
</dbReference>
<name>A0A1I1IQJ8_9ACTN</name>
<evidence type="ECO:0000313" key="2">
    <source>
        <dbReference type="EMBL" id="SFC38504.1"/>
    </source>
</evidence>
<dbReference type="EMBL" id="FOMD01000001">
    <property type="protein sequence ID" value="SFC38504.1"/>
    <property type="molecule type" value="Genomic_DNA"/>
</dbReference>
<gene>
    <name evidence="2" type="ORF">SAMN05661030_0837</name>
</gene>
<feature type="domain" description="STAS" evidence="1">
    <location>
        <begin position="24"/>
        <end position="98"/>
    </location>
</feature>
<dbReference type="Pfam" id="PF01740">
    <property type="entry name" value="STAS"/>
    <property type="match status" value="1"/>
</dbReference>
<evidence type="ECO:0000259" key="1">
    <source>
        <dbReference type="PROSITE" id="PS50801"/>
    </source>
</evidence>
<reference evidence="3" key="1">
    <citation type="submission" date="2016-10" db="EMBL/GenBank/DDBJ databases">
        <authorList>
            <person name="Varghese N."/>
            <person name="Submissions S."/>
        </authorList>
    </citation>
    <scope>NUCLEOTIDE SEQUENCE [LARGE SCALE GENOMIC DNA]</scope>
    <source>
        <strain evidence="3">DSM 45962</strain>
    </source>
</reference>
<proteinExistence type="predicted"/>
<dbReference type="Proteomes" id="UP000199022">
    <property type="component" value="Unassembled WGS sequence"/>
</dbReference>
<protein>
    <recommendedName>
        <fullName evidence="1">STAS domain-containing protein</fullName>
    </recommendedName>
</protein>
<organism evidence="2 3">
    <name type="scientific">Klenkia taihuensis</name>
    <dbReference type="NCBI Taxonomy" id="1225127"/>
    <lineage>
        <taxon>Bacteria</taxon>
        <taxon>Bacillati</taxon>
        <taxon>Actinomycetota</taxon>
        <taxon>Actinomycetes</taxon>
        <taxon>Geodermatophilales</taxon>
        <taxon>Geodermatophilaceae</taxon>
        <taxon>Klenkia</taxon>
    </lineage>
</organism>
<dbReference type="Gene3D" id="3.30.750.24">
    <property type="entry name" value="STAS domain"/>
    <property type="match status" value="1"/>
</dbReference>
<dbReference type="AlphaFoldDB" id="A0A1I1IQJ8"/>
<dbReference type="InterPro" id="IPR002645">
    <property type="entry name" value="STAS_dom"/>
</dbReference>
<dbReference type="InterPro" id="IPR036513">
    <property type="entry name" value="STAS_dom_sf"/>
</dbReference>
<dbReference type="STRING" id="1225127.SAMN05661030_0837"/>
<sequence>MLSTLPIPTRTRTRGPVAVATGPVVHVVGPLDQFTVGQLDGCLRRGRRPRAGDVVLVRLERCDFVDARGFRGLVRLQAEVLRTGGRLLVVDPPRSLEIACEVYPGRLDLVPAPAAEGSR</sequence>
<keyword evidence="3" id="KW-1185">Reference proteome</keyword>
<evidence type="ECO:0000313" key="3">
    <source>
        <dbReference type="Proteomes" id="UP000199022"/>
    </source>
</evidence>